<comment type="caution">
    <text evidence="1">The sequence shown here is derived from an EMBL/GenBank/DDBJ whole genome shotgun (WGS) entry which is preliminary data.</text>
</comment>
<reference evidence="1 2" key="1">
    <citation type="submission" date="2009-08" db="EMBL/GenBank/DDBJ databases">
        <authorList>
            <person name="Shrivastava S."/>
            <person name="Brinkac L.B."/>
            <person name="Brown J.L."/>
            <person name="Bruce D.B."/>
            <person name="Detter C."/>
            <person name="Green L.D."/>
            <person name="Munk C.A."/>
            <person name="Rogers Y.C."/>
            <person name="Tapia R."/>
            <person name="Sims D.R."/>
            <person name="Smith L.A."/>
            <person name="Smith T.J."/>
            <person name="Sutton G."/>
            <person name="Brettin T."/>
        </authorList>
    </citation>
    <scope>NUCLEOTIDE SEQUENCE [LARGE SCALE GENOMIC DNA]</scope>
    <source>
        <strain evidence="2">E4 str. BoNT E BL5262</strain>
    </source>
</reference>
<keyword evidence="2" id="KW-1185">Reference proteome</keyword>
<evidence type="ECO:0000313" key="2">
    <source>
        <dbReference type="Proteomes" id="UP000003081"/>
    </source>
</evidence>
<dbReference type="HOGENOM" id="CLU_215264_0_0_9"/>
<dbReference type="Proteomes" id="UP000003081">
    <property type="component" value="Unassembled WGS sequence"/>
</dbReference>
<proteinExistence type="predicted"/>
<accession>C4IGU6</accession>
<evidence type="ECO:0000313" key="1">
    <source>
        <dbReference type="EMBL" id="EEP54283.1"/>
    </source>
</evidence>
<sequence>MKYKEMRPHELAEITVRDIQRRRKNKEEGIKQANMHVLFNRERIQRRISR</sequence>
<dbReference type="AlphaFoldDB" id="C4IGU6"/>
<organism evidence="1 2">
    <name type="scientific">Clostridium butyricum E4 str. BoNT E BL5262</name>
    <dbReference type="NCBI Taxonomy" id="632245"/>
    <lineage>
        <taxon>Bacteria</taxon>
        <taxon>Bacillati</taxon>
        <taxon>Bacillota</taxon>
        <taxon>Clostridia</taxon>
        <taxon>Eubacteriales</taxon>
        <taxon>Clostridiaceae</taxon>
        <taxon>Clostridium</taxon>
    </lineage>
</organism>
<name>C4IGU6_CLOBU</name>
<protein>
    <submittedName>
        <fullName evidence="1">Putative mads box transcription factor</fullName>
    </submittedName>
</protein>
<dbReference type="RefSeq" id="WP_003409995.1">
    <property type="nucleotide sequence ID" value="NZ_ACOM01000005.1"/>
</dbReference>
<gene>
    <name evidence="1" type="ORF">CLP_2640</name>
</gene>
<dbReference type="EMBL" id="ACOM01000005">
    <property type="protein sequence ID" value="EEP54283.1"/>
    <property type="molecule type" value="Genomic_DNA"/>
</dbReference>